<keyword evidence="1" id="KW-1133">Transmembrane helix</keyword>
<reference evidence="2 3" key="1">
    <citation type="submission" date="2020-08" db="EMBL/GenBank/DDBJ databases">
        <title>A Genomic Blueprint of the Chicken Gut Microbiome.</title>
        <authorList>
            <person name="Gilroy R."/>
            <person name="Ravi A."/>
            <person name="Getino M."/>
            <person name="Pursley I."/>
            <person name="Horton D.L."/>
            <person name="Alikhan N.-F."/>
            <person name="Baker D."/>
            <person name="Gharbi K."/>
            <person name="Hall N."/>
            <person name="Watson M."/>
            <person name="Adriaenssens E.M."/>
            <person name="Foster-Nyarko E."/>
            <person name="Jarju S."/>
            <person name="Secka A."/>
            <person name="Antonio M."/>
            <person name="Oren A."/>
            <person name="Chaudhuri R."/>
            <person name="La Ragione R.M."/>
            <person name="Hildebrand F."/>
            <person name="Pallen M.J."/>
        </authorList>
    </citation>
    <scope>NUCLEOTIDE SEQUENCE [LARGE SCALE GENOMIC DNA]</scope>
    <source>
        <strain evidence="2 3">Sa3CUA8</strain>
    </source>
</reference>
<accession>A0ABR8PKQ8</accession>
<keyword evidence="1" id="KW-0472">Membrane</keyword>
<keyword evidence="1" id="KW-0812">Transmembrane</keyword>
<evidence type="ECO:0000313" key="2">
    <source>
        <dbReference type="EMBL" id="MBD7908757.1"/>
    </source>
</evidence>
<comment type="caution">
    <text evidence="2">The sequence shown here is derived from an EMBL/GenBank/DDBJ whole genome shotgun (WGS) entry which is preliminary data.</text>
</comment>
<name>A0ABR8PKQ8_9BACL</name>
<feature type="transmembrane region" description="Helical" evidence="1">
    <location>
        <begin position="12"/>
        <end position="33"/>
    </location>
</feature>
<protein>
    <submittedName>
        <fullName evidence="2">Uncharacterized protein</fullName>
    </submittedName>
</protein>
<dbReference type="EMBL" id="JACSQY010000007">
    <property type="protein sequence ID" value="MBD7908757.1"/>
    <property type="molecule type" value="Genomic_DNA"/>
</dbReference>
<organism evidence="2 3">
    <name type="scientific">Sporosarcina gallistercoris</name>
    <dbReference type="NCBI Taxonomy" id="2762245"/>
    <lineage>
        <taxon>Bacteria</taxon>
        <taxon>Bacillati</taxon>
        <taxon>Bacillota</taxon>
        <taxon>Bacilli</taxon>
        <taxon>Bacillales</taxon>
        <taxon>Caryophanaceae</taxon>
        <taxon>Sporosarcina</taxon>
    </lineage>
</organism>
<evidence type="ECO:0000256" key="1">
    <source>
        <dbReference type="SAM" id="Phobius"/>
    </source>
</evidence>
<evidence type="ECO:0000313" key="3">
    <source>
        <dbReference type="Proteomes" id="UP000659496"/>
    </source>
</evidence>
<sequence>MLVTKSKNNSALLWSIVSIVLGFGSIVYCFPHITDLASDGIARTTRTVTYFIQIIKGGTV</sequence>
<proteinExistence type="predicted"/>
<dbReference type="Proteomes" id="UP000659496">
    <property type="component" value="Unassembled WGS sequence"/>
</dbReference>
<dbReference type="RefSeq" id="WP_191690221.1">
    <property type="nucleotide sequence ID" value="NZ_JACSQY010000007.1"/>
</dbReference>
<gene>
    <name evidence="2" type="ORF">H9659_10485</name>
</gene>
<keyword evidence="3" id="KW-1185">Reference proteome</keyword>